<reference evidence="13" key="2">
    <citation type="submission" date="2025-09" db="UniProtKB">
        <authorList>
            <consortium name="Ensembl"/>
        </authorList>
    </citation>
    <scope>IDENTIFICATION</scope>
</reference>
<dbReference type="InterPro" id="IPR001283">
    <property type="entry name" value="CRISP-related"/>
</dbReference>
<dbReference type="Proteomes" id="UP000694569">
    <property type="component" value="Unplaced"/>
</dbReference>
<evidence type="ECO:0000313" key="14">
    <source>
        <dbReference type="Proteomes" id="UP000694569"/>
    </source>
</evidence>
<keyword evidence="6" id="KW-0325">Glycoprotein</keyword>
<comment type="subunit">
    <text evidence="8">Interacts with PSP94/MSMB.</text>
</comment>
<keyword evidence="4" id="KW-0646">Protease inhibitor</keyword>
<dbReference type="InterPro" id="IPR014044">
    <property type="entry name" value="CAP_dom"/>
</dbReference>
<evidence type="ECO:0000256" key="7">
    <source>
        <dbReference type="ARBA" id="ARBA00058129"/>
    </source>
</evidence>
<evidence type="ECO:0000259" key="12">
    <source>
        <dbReference type="SMART" id="SM00198"/>
    </source>
</evidence>
<evidence type="ECO:0000256" key="11">
    <source>
        <dbReference type="SAM" id="SignalP"/>
    </source>
</evidence>
<feature type="compositionally biased region" description="Polar residues" evidence="10">
    <location>
        <begin position="276"/>
        <end position="285"/>
    </location>
</feature>
<feature type="compositionally biased region" description="Polar residues" evidence="10">
    <location>
        <begin position="389"/>
        <end position="439"/>
    </location>
</feature>
<dbReference type="CDD" id="cd05559">
    <property type="entry name" value="CAP_PI16_HrTT-1"/>
    <property type="match status" value="1"/>
</dbReference>
<dbReference type="PANTHER" id="PTHR10334">
    <property type="entry name" value="CYSTEINE-RICH SECRETORY PROTEIN-RELATED"/>
    <property type="match status" value="1"/>
</dbReference>
<evidence type="ECO:0000256" key="2">
    <source>
        <dbReference type="ARBA" id="ARBA00009923"/>
    </source>
</evidence>
<feature type="compositionally biased region" description="Basic and acidic residues" evidence="10">
    <location>
        <begin position="374"/>
        <end position="386"/>
    </location>
</feature>
<proteinExistence type="inferred from homology"/>
<feature type="compositionally biased region" description="Polar residues" evidence="10">
    <location>
        <begin position="478"/>
        <end position="494"/>
    </location>
</feature>
<feature type="region of interest" description="Disordered" evidence="10">
    <location>
        <begin position="348"/>
        <end position="494"/>
    </location>
</feature>
<comment type="similarity">
    <text evidence="2">Belongs to the CRISP family.</text>
</comment>
<keyword evidence="14" id="KW-1185">Reference proteome</keyword>
<dbReference type="InterPro" id="IPR018244">
    <property type="entry name" value="Allrgn_V5/Tpx1_CS"/>
</dbReference>
<dbReference type="GO" id="GO:0030414">
    <property type="term" value="F:peptidase inhibitor activity"/>
    <property type="evidence" value="ECO:0007669"/>
    <property type="project" value="UniProtKB-KW"/>
</dbReference>
<sequence length="607" mass="67441">MKPPLWIWIVLHVVFALNEEQKKFIVEKHNVYRSQVDPSASDMMALRWSKSLEDLAKSYAAKCIWEHNENRGLRGENLFLMTGTGLDLELGLGDWYQEHKFYNFTSLECEDGKMCSHYTQMVWADTEKVGCGHHFCEKIKGYDVPKVHFLVCNYEPPGNYIGMKLYKEGSSCANCPAQSVCNGSLCEKDKELEDTSPSPDIIETESQSDVSIKPSVWVAGMTTDPTEMESPEPVRSFGPSLTLASRDDVPDVTTKMVDILVLATEDTSLAHVTEEINPTQLPENDSTSRKNQDAGLTQNAADSRTSPSINNDNQLLTERSSTQFITNTPRSFQSPVTDFTASPLIVTKNGKANTTPSPTHQPSSLQNQMPTDSQTDRQETNTEKDLWTGTATANMPPQISANGAKTTLSPVSTATSTTTQPKAIPSSQHSLPSHHATASPTKPKPTPVPVKTLREQKQKDAPAPVPRPNHKPKAGKAKSQQSTNSVSDRKTNISAQSQKWNILSKSSDQTFFGKSVFRGHLYKYHTPRAHYGLQTSPGCPYPCTQQSFKLTLVAPLHQKQSHFAEQNEWWTVSKPSRKLSSKKPCKPSRYKSGVYSLYLPQSGQFNK</sequence>
<feature type="region of interest" description="Disordered" evidence="10">
    <location>
        <begin position="223"/>
        <end position="246"/>
    </location>
</feature>
<dbReference type="PROSITE" id="PS01010">
    <property type="entry name" value="CRISP_2"/>
    <property type="match status" value="1"/>
</dbReference>
<dbReference type="AlphaFoldDB" id="A0A8C5PN55"/>
<dbReference type="SMART" id="SM00198">
    <property type="entry name" value="SCP"/>
    <property type="match status" value="1"/>
</dbReference>
<evidence type="ECO:0000313" key="13">
    <source>
        <dbReference type="Ensembl" id="ENSLLEP00000025113.1"/>
    </source>
</evidence>
<evidence type="ECO:0000256" key="4">
    <source>
        <dbReference type="ARBA" id="ARBA00022690"/>
    </source>
</evidence>
<comment type="function">
    <text evidence="7">May inhibit cardiomyocyte growth.</text>
</comment>
<feature type="signal peptide" evidence="11">
    <location>
        <begin position="1"/>
        <end position="16"/>
    </location>
</feature>
<name>A0A8C5PN55_9ANUR</name>
<dbReference type="InterPro" id="IPR035940">
    <property type="entry name" value="CAP_sf"/>
</dbReference>
<feature type="region of interest" description="Disordered" evidence="10">
    <location>
        <begin position="271"/>
        <end position="313"/>
    </location>
</feature>
<accession>A0A8C5PN55</accession>
<evidence type="ECO:0000256" key="1">
    <source>
        <dbReference type="ARBA" id="ARBA00004613"/>
    </source>
</evidence>
<dbReference type="Gene3D" id="3.40.33.10">
    <property type="entry name" value="CAP"/>
    <property type="match status" value="1"/>
</dbReference>
<keyword evidence="5 11" id="KW-0732">Signal</keyword>
<feature type="domain" description="SCP" evidence="12">
    <location>
        <begin position="20"/>
        <end position="162"/>
    </location>
</feature>
<dbReference type="OrthoDB" id="337038at2759"/>
<feature type="compositionally biased region" description="Polar residues" evidence="10">
    <location>
        <begin position="294"/>
        <end position="313"/>
    </location>
</feature>
<evidence type="ECO:0000256" key="9">
    <source>
        <dbReference type="ARBA" id="ARBA00074449"/>
    </source>
</evidence>
<dbReference type="SUPFAM" id="SSF55797">
    <property type="entry name" value="PR-1-like"/>
    <property type="match status" value="1"/>
</dbReference>
<dbReference type="GeneTree" id="ENSGT00940000163908"/>
<evidence type="ECO:0000256" key="6">
    <source>
        <dbReference type="ARBA" id="ARBA00023180"/>
    </source>
</evidence>
<feature type="compositionally biased region" description="Polar residues" evidence="10">
    <location>
        <begin position="350"/>
        <end position="373"/>
    </location>
</feature>
<feature type="chain" id="PRO_5034398743" description="Peptidase inhibitor 16" evidence="11">
    <location>
        <begin position="17"/>
        <end position="607"/>
    </location>
</feature>
<dbReference type="FunFam" id="3.40.33.10:FF:000011">
    <property type="entry name" value="Peptidase inhibitor 16"/>
    <property type="match status" value="1"/>
</dbReference>
<comment type="subcellular location">
    <subcellularLocation>
        <location evidence="1">Secreted</location>
    </subcellularLocation>
</comment>
<evidence type="ECO:0000256" key="5">
    <source>
        <dbReference type="ARBA" id="ARBA00022729"/>
    </source>
</evidence>
<evidence type="ECO:0000256" key="10">
    <source>
        <dbReference type="SAM" id="MobiDB-lite"/>
    </source>
</evidence>
<dbReference type="Pfam" id="PF00188">
    <property type="entry name" value="CAP"/>
    <property type="match status" value="1"/>
</dbReference>
<evidence type="ECO:0000256" key="3">
    <source>
        <dbReference type="ARBA" id="ARBA00022525"/>
    </source>
</evidence>
<reference evidence="13" key="1">
    <citation type="submission" date="2025-08" db="UniProtKB">
        <authorList>
            <consortium name="Ensembl"/>
        </authorList>
    </citation>
    <scope>IDENTIFICATION</scope>
</reference>
<evidence type="ECO:0000256" key="8">
    <source>
        <dbReference type="ARBA" id="ARBA00063504"/>
    </source>
</evidence>
<dbReference type="Ensembl" id="ENSLLET00000026071.1">
    <property type="protein sequence ID" value="ENSLLEP00000025113.1"/>
    <property type="gene ID" value="ENSLLEG00000015882.1"/>
</dbReference>
<organism evidence="13 14">
    <name type="scientific">Leptobrachium leishanense</name>
    <name type="common">Leishan spiny toad</name>
    <dbReference type="NCBI Taxonomy" id="445787"/>
    <lineage>
        <taxon>Eukaryota</taxon>
        <taxon>Metazoa</taxon>
        <taxon>Chordata</taxon>
        <taxon>Craniata</taxon>
        <taxon>Vertebrata</taxon>
        <taxon>Euteleostomi</taxon>
        <taxon>Amphibia</taxon>
        <taxon>Batrachia</taxon>
        <taxon>Anura</taxon>
        <taxon>Pelobatoidea</taxon>
        <taxon>Megophryidae</taxon>
        <taxon>Leptobrachium</taxon>
    </lineage>
</organism>
<dbReference type="GO" id="GO:0005576">
    <property type="term" value="C:extracellular region"/>
    <property type="evidence" value="ECO:0007669"/>
    <property type="project" value="UniProtKB-SubCell"/>
</dbReference>
<dbReference type="PRINTS" id="PR00837">
    <property type="entry name" value="V5TPXLIKE"/>
</dbReference>
<keyword evidence="3" id="KW-0964">Secreted</keyword>
<protein>
    <recommendedName>
        <fullName evidence="9">Peptidase inhibitor 16</fullName>
    </recommendedName>
</protein>